<protein>
    <submittedName>
        <fullName evidence="11">Calnexin like protein</fullName>
    </submittedName>
</protein>
<gene>
    <name evidence="11" type="ORF">BLNAU_3714</name>
</gene>
<dbReference type="SUPFAM" id="SSF63887">
    <property type="entry name" value="P-domain of calnexin/calreticulin"/>
    <property type="match status" value="1"/>
</dbReference>
<comment type="similarity">
    <text evidence="2 9">Belongs to the calreticulin family.</text>
</comment>
<dbReference type="Proteomes" id="UP001281761">
    <property type="component" value="Unassembled WGS sequence"/>
</dbReference>
<dbReference type="PANTHER" id="PTHR11073">
    <property type="entry name" value="CALRETICULIN AND CALNEXIN"/>
    <property type="match status" value="1"/>
</dbReference>
<keyword evidence="7" id="KW-0106">Calcium</keyword>
<dbReference type="InterPro" id="IPR013320">
    <property type="entry name" value="ConA-like_dom_sf"/>
</dbReference>
<comment type="subcellular location">
    <subcellularLocation>
        <location evidence="1">Endoplasmic reticulum</location>
    </subcellularLocation>
</comment>
<evidence type="ECO:0000256" key="6">
    <source>
        <dbReference type="ARBA" id="ARBA00022833"/>
    </source>
</evidence>
<feature type="region of interest" description="Disordered" evidence="10">
    <location>
        <begin position="213"/>
        <end position="255"/>
    </location>
</feature>
<feature type="compositionally biased region" description="Basic and acidic residues" evidence="10">
    <location>
        <begin position="213"/>
        <end position="227"/>
    </location>
</feature>
<evidence type="ECO:0000256" key="5">
    <source>
        <dbReference type="ARBA" id="ARBA00022824"/>
    </source>
</evidence>
<keyword evidence="5 9" id="KW-0256">Endoplasmic reticulum</keyword>
<feature type="compositionally biased region" description="Basic and acidic residues" evidence="10">
    <location>
        <begin position="235"/>
        <end position="254"/>
    </location>
</feature>
<organism evidence="11 12">
    <name type="scientific">Blattamonas nauphoetae</name>
    <dbReference type="NCBI Taxonomy" id="2049346"/>
    <lineage>
        <taxon>Eukaryota</taxon>
        <taxon>Metamonada</taxon>
        <taxon>Preaxostyla</taxon>
        <taxon>Oxymonadida</taxon>
        <taxon>Blattamonas</taxon>
    </lineage>
</organism>
<dbReference type="SUPFAM" id="SSF49899">
    <property type="entry name" value="Concanavalin A-like lectins/glucanases"/>
    <property type="match status" value="1"/>
</dbReference>
<keyword evidence="6" id="KW-0862">Zinc</keyword>
<evidence type="ECO:0000256" key="1">
    <source>
        <dbReference type="ARBA" id="ARBA00004240"/>
    </source>
</evidence>
<evidence type="ECO:0000256" key="10">
    <source>
        <dbReference type="SAM" id="MobiDB-lite"/>
    </source>
</evidence>
<accession>A0ABQ9YC68</accession>
<dbReference type="EMBL" id="JARBJD010000017">
    <property type="protein sequence ID" value="KAK2961268.1"/>
    <property type="molecule type" value="Genomic_DNA"/>
</dbReference>
<evidence type="ECO:0000256" key="2">
    <source>
        <dbReference type="ARBA" id="ARBA00010983"/>
    </source>
</evidence>
<dbReference type="Pfam" id="PF00262">
    <property type="entry name" value="Calreticulin"/>
    <property type="match status" value="2"/>
</dbReference>
<dbReference type="PANTHER" id="PTHR11073:SF2">
    <property type="entry name" value="CALRETICULIN"/>
    <property type="match status" value="1"/>
</dbReference>
<proteinExistence type="inferred from homology"/>
<evidence type="ECO:0000256" key="9">
    <source>
        <dbReference type="RuleBase" id="RU362126"/>
    </source>
</evidence>
<keyword evidence="12" id="KW-1185">Reference proteome</keyword>
<dbReference type="Gene3D" id="2.10.250.10">
    <property type="entry name" value="Calreticulin/calnexin, P domain"/>
    <property type="match status" value="1"/>
</dbReference>
<dbReference type="InterPro" id="IPR018124">
    <property type="entry name" value="Calret/calnex_CS"/>
</dbReference>
<comment type="caution">
    <text evidence="11">The sequence shown here is derived from an EMBL/GenBank/DDBJ whole genome shotgun (WGS) entry which is preliminary data.</text>
</comment>
<dbReference type="InterPro" id="IPR009033">
    <property type="entry name" value="Calreticulin/calnexin_P_dom_sf"/>
</dbReference>
<evidence type="ECO:0000313" key="11">
    <source>
        <dbReference type="EMBL" id="KAK2961268.1"/>
    </source>
</evidence>
<evidence type="ECO:0000256" key="4">
    <source>
        <dbReference type="ARBA" id="ARBA00022734"/>
    </source>
</evidence>
<keyword evidence="3" id="KW-0479">Metal-binding</keyword>
<evidence type="ECO:0000256" key="8">
    <source>
        <dbReference type="ARBA" id="ARBA00023186"/>
    </source>
</evidence>
<dbReference type="PROSITE" id="PS00803">
    <property type="entry name" value="CALRETICULIN_1"/>
    <property type="match status" value="1"/>
</dbReference>
<evidence type="ECO:0000313" key="12">
    <source>
        <dbReference type="Proteomes" id="UP001281761"/>
    </source>
</evidence>
<dbReference type="Gene3D" id="2.60.120.200">
    <property type="match status" value="1"/>
</dbReference>
<feature type="compositionally biased region" description="Basic and acidic residues" evidence="10">
    <location>
        <begin position="378"/>
        <end position="389"/>
    </location>
</feature>
<evidence type="ECO:0000256" key="3">
    <source>
        <dbReference type="ARBA" id="ARBA00022723"/>
    </source>
</evidence>
<dbReference type="PRINTS" id="PR00626">
    <property type="entry name" value="CALRETICULIN"/>
</dbReference>
<reference evidence="11 12" key="1">
    <citation type="journal article" date="2022" name="bioRxiv">
        <title>Genomics of Preaxostyla Flagellates Illuminates Evolutionary Transitions and the Path Towards Mitochondrial Loss.</title>
        <authorList>
            <person name="Novak L.V.F."/>
            <person name="Treitli S.C."/>
            <person name="Pyrih J."/>
            <person name="Halakuc P."/>
            <person name="Pipaliya S.V."/>
            <person name="Vacek V."/>
            <person name="Brzon O."/>
            <person name="Soukal P."/>
            <person name="Eme L."/>
            <person name="Dacks J.B."/>
            <person name="Karnkowska A."/>
            <person name="Elias M."/>
            <person name="Hampl V."/>
        </authorList>
    </citation>
    <scope>NUCLEOTIDE SEQUENCE [LARGE SCALE GENOMIC DNA]</scope>
    <source>
        <strain evidence="11">NAU3</strain>
        <tissue evidence="11">Gut</tissue>
    </source>
</reference>
<name>A0ABQ9YC68_9EUKA</name>
<keyword evidence="4" id="KW-0430">Lectin</keyword>
<feature type="region of interest" description="Disordered" evidence="10">
    <location>
        <begin position="378"/>
        <end position="411"/>
    </location>
</feature>
<evidence type="ECO:0000256" key="7">
    <source>
        <dbReference type="ARBA" id="ARBA00022837"/>
    </source>
</evidence>
<sequence>MLIFLSIILESHSKIYFSEEFHEGWRSRWVQSQSHIADGEFGKIGWHPGKFYGHFEENMGMVLLNDKSRYDISADIGETISNKNSDLIISYTVKFEQGIDCGGGYIKIFPDTLNQVDLNENSTYCIMFGPDVYLHWKREVQFFIVHNGKILPYKRKLPMIYDRRTHMYTLILHPNNTYEIRIDNDLYRAGCLAEDFEFIDRHYVVDEDATKPDDWDDRMEIPDPTDEKPEDWDDREFIPDPDAKKPADWDDSKGTWEPPLISNPSYAGEYFHLMLPNPNYMGPWKRPMKEHDLWKEKDTLYCFENIRYVAVDVWQVKAGTIFDNFFIGDNLEEFEEFQQRTFQQYREKEEEMFAKIREEEHDLVQRHVSMNHWTVRRGKDDRGHWHDPDNPDDYDEEPENDDDDDEEDDDL</sequence>
<feature type="compositionally biased region" description="Acidic residues" evidence="10">
    <location>
        <begin position="390"/>
        <end position="411"/>
    </location>
</feature>
<dbReference type="InterPro" id="IPR001580">
    <property type="entry name" value="Calret/calnex"/>
</dbReference>
<keyword evidence="8 9" id="KW-0143">Chaperone</keyword>